<evidence type="ECO:0000256" key="1">
    <source>
        <dbReference type="SAM" id="MobiDB-lite"/>
    </source>
</evidence>
<sequence>MQGRKRDIASKPGLLHAFEREAKRSRLEHSNSSEVGNSNIETRVTPDVIVDPSSSSSSSSRRVVAPPFLPCHLNMLRSLYISDRDIAICEEMWAQITLFLSQRRHLVANNAEAHKLRDILRNAKAVSRKKSSHAANGNNKPYTGYNAHKAAASSKVPKTMSDTSLSFITQSQQLYSLTLNSPSKTAITQDTLTFTPFTFQNNRFENKMFQRRLLHGHGGGGAHNGIKNKNTTAINSMNLVTTLLEKRYVAAVKVARKDRDPFQPLQDKVQTQIQQLAIRRATIQNERRVGVKVGRGGSSSGNGKSQVMSARNVNDIEMQLKEMVENGFVSTDDFKVVDQLASIDSRLGLWKALSESLSEVLAY</sequence>
<dbReference type="EMBL" id="HBIO01002460">
    <property type="protein sequence ID" value="CAE0456904.1"/>
    <property type="molecule type" value="Transcribed_RNA"/>
</dbReference>
<feature type="compositionally biased region" description="Basic and acidic residues" evidence="1">
    <location>
        <begin position="17"/>
        <end position="31"/>
    </location>
</feature>
<organism evidence="2">
    <name type="scientific">Chaetoceros debilis</name>
    <dbReference type="NCBI Taxonomy" id="122233"/>
    <lineage>
        <taxon>Eukaryota</taxon>
        <taxon>Sar</taxon>
        <taxon>Stramenopiles</taxon>
        <taxon>Ochrophyta</taxon>
        <taxon>Bacillariophyta</taxon>
        <taxon>Coscinodiscophyceae</taxon>
        <taxon>Chaetocerotophycidae</taxon>
        <taxon>Chaetocerotales</taxon>
        <taxon>Chaetocerotaceae</taxon>
        <taxon>Chaetoceros</taxon>
    </lineage>
</organism>
<proteinExistence type="predicted"/>
<feature type="region of interest" description="Disordered" evidence="1">
    <location>
        <begin position="1"/>
        <end position="62"/>
    </location>
</feature>
<name>A0A7S3PVQ0_9STRA</name>
<protein>
    <submittedName>
        <fullName evidence="2">Uncharacterized protein</fullName>
    </submittedName>
</protein>
<reference evidence="2" key="1">
    <citation type="submission" date="2021-01" db="EMBL/GenBank/DDBJ databases">
        <authorList>
            <person name="Corre E."/>
            <person name="Pelletier E."/>
            <person name="Niang G."/>
            <person name="Scheremetjew M."/>
            <person name="Finn R."/>
            <person name="Kale V."/>
            <person name="Holt S."/>
            <person name="Cochrane G."/>
            <person name="Meng A."/>
            <person name="Brown T."/>
            <person name="Cohen L."/>
        </authorList>
    </citation>
    <scope>NUCLEOTIDE SEQUENCE</scope>
    <source>
        <strain evidence="2">MM31A-1</strain>
    </source>
</reference>
<accession>A0A7S3PVQ0</accession>
<feature type="compositionally biased region" description="Polar residues" evidence="1">
    <location>
        <begin position="32"/>
        <end position="42"/>
    </location>
</feature>
<evidence type="ECO:0000313" key="2">
    <source>
        <dbReference type="EMBL" id="CAE0456904.1"/>
    </source>
</evidence>
<dbReference type="AlphaFoldDB" id="A0A7S3PVQ0"/>
<gene>
    <name evidence="2" type="ORF">CDEB00056_LOCUS1745</name>
</gene>